<accession>A0AAD3CEJ4</accession>
<evidence type="ECO:0000259" key="1">
    <source>
        <dbReference type="SMART" id="SM00829"/>
    </source>
</evidence>
<dbReference type="CDD" id="cd08267">
    <property type="entry name" value="MDR1"/>
    <property type="match status" value="1"/>
</dbReference>
<dbReference type="Pfam" id="PF08240">
    <property type="entry name" value="ADH_N"/>
    <property type="match status" value="1"/>
</dbReference>
<dbReference type="InterPro" id="IPR011032">
    <property type="entry name" value="GroES-like_sf"/>
</dbReference>
<proteinExistence type="predicted"/>
<keyword evidence="3" id="KW-1185">Reference proteome</keyword>
<dbReference type="PANTHER" id="PTHR11695">
    <property type="entry name" value="ALCOHOL DEHYDROGENASE RELATED"/>
    <property type="match status" value="1"/>
</dbReference>
<dbReference type="InterPro" id="IPR050700">
    <property type="entry name" value="YIM1/Zinc_Alcohol_DH_Fams"/>
</dbReference>
<dbReference type="InterPro" id="IPR036291">
    <property type="entry name" value="NAD(P)-bd_dom_sf"/>
</dbReference>
<gene>
    <name evidence="2" type="ORF">CTEN210_00658</name>
</gene>
<dbReference type="PANTHER" id="PTHR11695:SF294">
    <property type="entry name" value="RETICULON-4-INTERACTING PROTEIN 1, MITOCHONDRIAL"/>
    <property type="match status" value="1"/>
</dbReference>
<dbReference type="EMBL" id="BLLK01000019">
    <property type="protein sequence ID" value="GFH44184.1"/>
    <property type="molecule type" value="Genomic_DNA"/>
</dbReference>
<dbReference type="SMART" id="SM00829">
    <property type="entry name" value="PKS_ER"/>
    <property type="match status" value="1"/>
</dbReference>
<reference evidence="2 3" key="1">
    <citation type="journal article" date="2021" name="Sci. Rep.">
        <title>The genome of the diatom Chaetoceros tenuissimus carries an ancient integrated fragment of an extant virus.</title>
        <authorList>
            <person name="Hongo Y."/>
            <person name="Kimura K."/>
            <person name="Takaki Y."/>
            <person name="Yoshida Y."/>
            <person name="Baba S."/>
            <person name="Kobayashi G."/>
            <person name="Nagasaki K."/>
            <person name="Hano T."/>
            <person name="Tomaru Y."/>
        </authorList>
    </citation>
    <scope>NUCLEOTIDE SEQUENCE [LARGE SCALE GENOMIC DNA]</scope>
    <source>
        <strain evidence="2 3">NIES-3715</strain>
    </source>
</reference>
<dbReference type="SUPFAM" id="SSF50129">
    <property type="entry name" value="GroES-like"/>
    <property type="match status" value="1"/>
</dbReference>
<dbReference type="Proteomes" id="UP001054902">
    <property type="component" value="Unassembled WGS sequence"/>
</dbReference>
<dbReference type="SUPFAM" id="SSF51735">
    <property type="entry name" value="NAD(P)-binding Rossmann-fold domains"/>
    <property type="match status" value="1"/>
</dbReference>
<sequence>MLTNVPMKAYIREGNPVAHLAFTNRAQKPLLDVEGKDKRKVLVKVISASINPLDYKGPRLVVGNLVGIDFCGMVTEVGRDASVKFKVGDLVYGNNMGTLAEFISVPMNQMAKAPKNWEPHELGCVAVAYLAPLAALKEGKVLDSEYKKVKYKNSILVIGASGGTGIATLQLAKALGFTRIVAICSSRNESFVRDNGATEVVDYTHEKQLMHFYGENFGTFDMVLDCATNSGHGEDYWDKSVQLLNPTGNYIALNGPPSKWMRYFLGIQKSNAKVLLVLFKKTSKDLEKIIEILNQTGARPKTTRFAFDEKGIESGFKLLKSRRAKGKIVFDIAS</sequence>
<dbReference type="InterPro" id="IPR013154">
    <property type="entry name" value="ADH-like_N"/>
</dbReference>
<comment type="caution">
    <text evidence="2">The sequence shown here is derived from an EMBL/GenBank/DDBJ whole genome shotgun (WGS) entry which is preliminary data.</text>
</comment>
<evidence type="ECO:0000313" key="2">
    <source>
        <dbReference type="EMBL" id="GFH44184.1"/>
    </source>
</evidence>
<evidence type="ECO:0000313" key="3">
    <source>
        <dbReference type="Proteomes" id="UP001054902"/>
    </source>
</evidence>
<dbReference type="InterPro" id="IPR020843">
    <property type="entry name" value="ER"/>
</dbReference>
<name>A0AAD3CEJ4_9STRA</name>
<dbReference type="Pfam" id="PF13602">
    <property type="entry name" value="ADH_zinc_N_2"/>
    <property type="match status" value="1"/>
</dbReference>
<dbReference type="GO" id="GO:0016491">
    <property type="term" value="F:oxidoreductase activity"/>
    <property type="evidence" value="ECO:0007669"/>
    <property type="project" value="InterPro"/>
</dbReference>
<organism evidence="2 3">
    <name type="scientific">Chaetoceros tenuissimus</name>
    <dbReference type="NCBI Taxonomy" id="426638"/>
    <lineage>
        <taxon>Eukaryota</taxon>
        <taxon>Sar</taxon>
        <taxon>Stramenopiles</taxon>
        <taxon>Ochrophyta</taxon>
        <taxon>Bacillariophyta</taxon>
        <taxon>Coscinodiscophyceae</taxon>
        <taxon>Chaetocerotophycidae</taxon>
        <taxon>Chaetocerotales</taxon>
        <taxon>Chaetocerotaceae</taxon>
        <taxon>Chaetoceros</taxon>
    </lineage>
</organism>
<dbReference type="Gene3D" id="3.90.180.10">
    <property type="entry name" value="Medium-chain alcohol dehydrogenases, catalytic domain"/>
    <property type="match status" value="1"/>
</dbReference>
<dbReference type="Gene3D" id="3.40.50.720">
    <property type="entry name" value="NAD(P)-binding Rossmann-like Domain"/>
    <property type="match status" value="1"/>
</dbReference>
<protein>
    <recommendedName>
        <fullName evidence="1">Enoyl reductase (ER) domain-containing protein</fullName>
    </recommendedName>
</protein>
<feature type="domain" description="Enoyl reductase (ER)" evidence="1">
    <location>
        <begin position="15"/>
        <end position="330"/>
    </location>
</feature>
<dbReference type="AlphaFoldDB" id="A0AAD3CEJ4"/>